<evidence type="ECO:0000256" key="2">
    <source>
        <dbReference type="ARBA" id="ARBA00022527"/>
    </source>
</evidence>
<dbReference type="PROSITE" id="PS50011">
    <property type="entry name" value="PROTEIN_KINASE_DOM"/>
    <property type="match status" value="1"/>
</dbReference>
<keyword evidence="5 9" id="KW-0418">Kinase</keyword>
<dbReference type="InterPro" id="IPR011009">
    <property type="entry name" value="Kinase-like_dom_sf"/>
</dbReference>
<dbReference type="AlphaFoldDB" id="A0A0V0QM19"/>
<keyword evidence="2" id="KW-0723">Serine/threonine-protein kinase</keyword>
<keyword evidence="6" id="KW-0067">ATP-binding</keyword>
<name>A0A0V0QM19_PSEPJ</name>
<dbReference type="EMBL" id="LDAU01000144">
    <property type="protein sequence ID" value="KRX03128.1"/>
    <property type="molecule type" value="Genomic_DNA"/>
</dbReference>
<dbReference type="PANTHER" id="PTHR11042">
    <property type="entry name" value="EUKARYOTIC TRANSLATION INITIATION FACTOR 2-ALPHA KINASE EIF2-ALPHA KINASE -RELATED"/>
    <property type="match status" value="1"/>
</dbReference>
<feature type="domain" description="Protein kinase" evidence="8">
    <location>
        <begin position="1"/>
        <end position="148"/>
    </location>
</feature>
<dbReference type="OrthoDB" id="193931at2759"/>
<dbReference type="GO" id="GO:0017148">
    <property type="term" value="P:negative regulation of translation"/>
    <property type="evidence" value="ECO:0007669"/>
    <property type="project" value="UniProtKB-KW"/>
</dbReference>
<evidence type="ECO:0000256" key="4">
    <source>
        <dbReference type="ARBA" id="ARBA00022741"/>
    </source>
</evidence>
<keyword evidence="4" id="KW-0547">Nucleotide-binding</keyword>
<evidence type="ECO:0000256" key="5">
    <source>
        <dbReference type="ARBA" id="ARBA00022777"/>
    </source>
</evidence>
<sequence length="149" mass="17782">MIEIYHRDIKPDNAFYQINVQDIKIKIGDFSSIKIKKNDQFSCITEEIGSPFYKSPEYDGWDGDENNIDLEKCDVYSLGVTFIEILYAPNILNEKIFQKEKYEQQFEDFKRLVNNDELINFLLQMVDEDYKKRPRVQDVMNKIVHLIQN</sequence>
<evidence type="ECO:0000313" key="10">
    <source>
        <dbReference type="Proteomes" id="UP000054937"/>
    </source>
</evidence>
<protein>
    <recommendedName>
        <fullName evidence="1">non-specific serine/threonine protein kinase</fullName>
        <ecNumber evidence="1">2.7.11.1</ecNumber>
    </recommendedName>
</protein>
<dbReference type="InParanoid" id="A0A0V0QM19"/>
<dbReference type="SUPFAM" id="SSF56112">
    <property type="entry name" value="Protein kinase-like (PK-like)"/>
    <property type="match status" value="1"/>
</dbReference>
<keyword evidence="10" id="KW-1185">Reference proteome</keyword>
<evidence type="ECO:0000256" key="7">
    <source>
        <dbReference type="ARBA" id="ARBA00023193"/>
    </source>
</evidence>
<comment type="caution">
    <text evidence="9">The sequence shown here is derived from an EMBL/GenBank/DDBJ whole genome shotgun (WGS) entry which is preliminary data.</text>
</comment>
<dbReference type="Gene3D" id="1.10.510.10">
    <property type="entry name" value="Transferase(Phosphotransferase) domain 1"/>
    <property type="match status" value="1"/>
</dbReference>
<dbReference type="GO" id="GO:0005634">
    <property type="term" value="C:nucleus"/>
    <property type="evidence" value="ECO:0007669"/>
    <property type="project" value="TreeGrafter"/>
</dbReference>
<keyword evidence="7" id="KW-0652">Protein synthesis inhibitor</keyword>
<dbReference type="GO" id="GO:0004694">
    <property type="term" value="F:eukaryotic translation initiation factor 2alpha kinase activity"/>
    <property type="evidence" value="ECO:0007669"/>
    <property type="project" value="TreeGrafter"/>
</dbReference>
<evidence type="ECO:0000256" key="3">
    <source>
        <dbReference type="ARBA" id="ARBA00022679"/>
    </source>
</evidence>
<reference evidence="9 10" key="1">
    <citation type="journal article" date="2015" name="Sci. Rep.">
        <title>Genome of the facultative scuticociliatosis pathogen Pseudocohnilembus persalinus provides insight into its virulence through horizontal gene transfer.</title>
        <authorList>
            <person name="Xiong J."/>
            <person name="Wang G."/>
            <person name="Cheng J."/>
            <person name="Tian M."/>
            <person name="Pan X."/>
            <person name="Warren A."/>
            <person name="Jiang C."/>
            <person name="Yuan D."/>
            <person name="Miao W."/>
        </authorList>
    </citation>
    <scope>NUCLEOTIDE SEQUENCE [LARGE SCALE GENOMIC DNA]</scope>
    <source>
        <strain evidence="9">36N120E</strain>
    </source>
</reference>
<dbReference type="PANTHER" id="PTHR11042:SF160">
    <property type="entry name" value="EUKARYOTIC TRANSLATION INITIATION FACTOR 2-ALPHA KINASE 1"/>
    <property type="match status" value="1"/>
</dbReference>
<gene>
    <name evidence="9" type="ORF">PPERSA_10209</name>
</gene>
<evidence type="ECO:0000313" key="9">
    <source>
        <dbReference type="EMBL" id="KRX03128.1"/>
    </source>
</evidence>
<evidence type="ECO:0000259" key="8">
    <source>
        <dbReference type="PROSITE" id="PS50011"/>
    </source>
</evidence>
<keyword evidence="3" id="KW-0808">Transferase</keyword>
<organism evidence="9 10">
    <name type="scientific">Pseudocohnilembus persalinus</name>
    <name type="common">Ciliate</name>
    <dbReference type="NCBI Taxonomy" id="266149"/>
    <lineage>
        <taxon>Eukaryota</taxon>
        <taxon>Sar</taxon>
        <taxon>Alveolata</taxon>
        <taxon>Ciliophora</taxon>
        <taxon>Intramacronucleata</taxon>
        <taxon>Oligohymenophorea</taxon>
        <taxon>Scuticociliatia</taxon>
        <taxon>Philasterida</taxon>
        <taxon>Pseudocohnilembidae</taxon>
        <taxon>Pseudocohnilembus</taxon>
    </lineage>
</organism>
<dbReference type="Pfam" id="PF00069">
    <property type="entry name" value="Pkinase"/>
    <property type="match status" value="1"/>
</dbReference>
<dbReference type="GO" id="GO:0005524">
    <property type="term" value="F:ATP binding"/>
    <property type="evidence" value="ECO:0007669"/>
    <property type="project" value="UniProtKB-KW"/>
</dbReference>
<evidence type="ECO:0000256" key="1">
    <source>
        <dbReference type="ARBA" id="ARBA00012513"/>
    </source>
</evidence>
<proteinExistence type="predicted"/>
<dbReference type="InterPro" id="IPR000719">
    <property type="entry name" value="Prot_kinase_dom"/>
</dbReference>
<dbReference type="GO" id="GO:0005737">
    <property type="term" value="C:cytoplasm"/>
    <property type="evidence" value="ECO:0007669"/>
    <property type="project" value="TreeGrafter"/>
</dbReference>
<dbReference type="EC" id="2.7.11.1" evidence="1"/>
<evidence type="ECO:0000256" key="6">
    <source>
        <dbReference type="ARBA" id="ARBA00022840"/>
    </source>
</evidence>
<accession>A0A0V0QM19</accession>
<dbReference type="InterPro" id="IPR050339">
    <property type="entry name" value="CC_SR_Kinase"/>
</dbReference>
<dbReference type="Proteomes" id="UP000054937">
    <property type="component" value="Unassembled WGS sequence"/>
</dbReference>